<dbReference type="OrthoDB" id="10271431at2759"/>
<gene>
    <name evidence="1" type="ORF">NLJ89_g7042</name>
</gene>
<reference evidence="1" key="1">
    <citation type="submission" date="2022-07" db="EMBL/GenBank/DDBJ databases">
        <title>Genome Sequence of Agrocybe chaxingu.</title>
        <authorList>
            <person name="Buettner E."/>
        </authorList>
    </citation>
    <scope>NUCLEOTIDE SEQUENCE</scope>
    <source>
        <strain evidence="1">MP-N11</strain>
    </source>
</reference>
<keyword evidence="2" id="KW-1185">Reference proteome</keyword>
<dbReference type="AlphaFoldDB" id="A0A9W8MU26"/>
<dbReference type="EMBL" id="JANKHO010000802">
    <property type="protein sequence ID" value="KAJ3506124.1"/>
    <property type="molecule type" value="Genomic_DNA"/>
</dbReference>
<comment type="caution">
    <text evidence="1">The sequence shown here is derived from an EMBL/GenBank/DDBJ whole genome shotgun (WGS) entry which is preliminary data.</text>
</comment>
<evidence type="ECO:0000313" key="1">
    <source>
        <dbReference type="EMBL" id="KAJ3506124.1"/>
    </source>
</evidence>
<proteinExistence type="predicted"/>
<evidence type="ECO:0000313" key="2">
    <source>
        <dbReference type="Proteomes" id="UP001148786"/>
    </source>
</evidence>
<name>A0A9W8MU26_9AGAR</name>
<accession>A0A9W8MU26</accession>
<dbReference type="Proteomes" id="UP001148786">
    <property type="component" value="Unassembled WGS sequence"/>
</dbReference>
<sequence>MPPLYDDFDKEYSTGTLRAPFASQVLAWSDSYYVDDEPGQTWRKDYILENLYTKRDISQQLKQFDDYLQRRTRQVLRKGRDAHGRIYKDLRELYYLFSGKEWPSQIDRDGDWIMKDAWKDPYRDDNERWRQR</sequence>
<organism evidence="1 2">
    <name type="scientific">Agrocybe chaxingu</name>
    <dbReference type="NCBI Taxonomy" id="84603"/>
    <lineage>
        <taxon>Eukaryota</taxon>
        <taxon>Fungi</taxon>
        <taxon>Dikarya</taxon>
        <taxon>Basidiomycota</taxon>
        <taxon>Agaricomycotina</taxon>
        <taxon>Agaricomycetes</taxon>
        <taxon>Agaricomycetidae</taxon>
        <taxon>Agaricales</taxon>
        <taxon>Agaricineae</taxon>
        <taxon>Strophariaceae</taxon>
        <taxon>Agrocybe</taxon>
    </lineage>
</organism>
<protein>
    <submittedName>
        <fullName evidence="1">Uncharacterized protein</fullName>
    </submittedName>
</protein>